<reference evidence="1 2" key="1">
    <citation type="journal article" date="2015" name="Proc. Natl. Acad. Sci. U.S.A.">
        <title>The resurrection genome of Boea hygrometrica: A blueprint for survival of dehydration.</title>
        <authorList>
            <person name="Xiao L."/>
            <person name="Yang G."/>
            <person name="Zhang L."/>
            <person name="Yang X."/>
            <person name="Zhao S."/>
            <person name="Ji Z."/>
            <person name="Zhou Q."/>
            <person name="Hu M."/>
            <person name="Wang Y."/>
            <person name="Chen M."/>
            <person name="Xu Y."/>
            <person name="Jin H."/>
            <person name="Xiao X."/>
            <person name="Hu G."/>
            <person name="Bao F."/>
            <person name="Hu Y."/>
            <person name="Wan P."/>
            <person name="Li L."/>
            <person name="Deng X."/>
            <person name="Kuang T."/>
            <person name="Xiang C."/>
            <person name="Zhu J.K."/>
            <person name="Oliver M.J."/>
            <person name="He Y."/>
        </authorList>
    </citation>
    <scope>NUCLEOTIDE SEQUENCE [LARGE SCALE GENOMIC DNA]</scope>
    <source>
        <strain evidence="2">cv. XS01</strain>
    </source>
</reference>
<name>A0A2Z7C127_9LAMI</name>
<organism evidence="1 2">
    <name type="scientific">Dorcoceras hygrometricum</name>
    <dbReference type="NCBI Taxonomy" id="472368"/>
    <lineage>
        <taxon>Eukaryota</taxon>
        <taxon>Viridiplantae</taxon>
        <taxon>Streptophyta</taxon>
        <taxon>Embryophyta</taxon>
        <taxon>Tracheophyta</taxon>
        <taxon>Spermatophyta</taxon>
        <taxon>Magnoliopsida</taxon>
        <taxon>eudicotyledons</taxon>
        <taxon>Gunneridae</taxon>
        <taxon>Pentapetalae</taxon>
        <taxon>asterids</taxon>
        <taxon>lamiids</taxon>
        <taxon>Lamiales</taxon>
        <taxon>Gesneriaceae</taxon>
        <taxon>Didymocarpoideae</taxon>
        <taxon>Trichosporeae</taxon>
        <taxon>Loxocarpinae</taxon>
        <taxon>Dorcoceras</taxon>
    </lineage>
</organism>
<dbReference type="EMBL" id="KV000140">
    <property type="protein sequence ID" value="KZV40407.1"/>
    <property type="molecule type" value="Genomic_DNA"/>
</dbReference>
<gene>
    <name evidence="1" type="ORF">F511_10810</name>
</gene>
<sequence>MLDKDLECTIVYVRCDSGYDDYHETHLIVTVYSEFVPSRLGRQNEDKAARARDWHLRCEVPCFIGREHCDVLSMQMDSDLMIYRTTLVRTLQVVTICRVDKSECRLIGGIVIPVVDRIRGSTAAYSLKCRFPRETGRSQAPRRQQVGSGSATAFPTGFVVEDVNTSCKIDTKKYSEPDISYLHIQTLDSYCSPERFFLRFLSIPAFVIDDLGGAELPEA</sequence>
<dbReference type="Proteomes" id="UP000250235">
    <property type="component" value="Unassembled WGS sequence"/>
</dbReference>
<proteinExistence type="predicted"/>
<protein>
    <submittedName>
        <fullName evidence="1">Uncharacterized protein</fullName>
    </submittedName>
</protein>
<dbReference type="AlphaFoldDB" id="A0A2Z7C127"/>
<evidence type="ECO:0000313" key="1">
    <source>
        <dbReference type="EMBL" id="KZV40407.1"/>
    </source>
</evidence>
<evidence type="ECO:0000313" key="2">
    <source>
        <dbReference type="Proteomes" id="UP000250235"/>
    </source>
</evidence>
<accession>A0A2Z7C127</accession>
<keyword evidence="2" id="KW-1185">Reference proteome</keyword>